<proteinExistence type="predicted"/>
<comment type="caution">
    <text evidence="2">The sequence shown here is derived from an EMBL/GenBank/DDBJ whole genome shotgun (WGS) entry which is preliminary data.</text>
</comment>
<name>A0ABR2MSM0_9ASPA</name>
<evidence type="ECO:0000256" key="1">
    <source>
        <dbReference type="SAM" id="MobiDB-lite"/>
    </source>
</evidence>
<feature type="compositionally biased region" description="Basic and acidic residues" evidence="1">
    <location>
        <begin position="1"/>
        <end position="25"/>
    </location>
</feature>
<organism evidence="2 3">
    <name type="scientific">Platanthera guangdongensis</name>
    <dbReference type="NCBI Taxonomy" id="2320717"/>
    <lineage>
        <taxon>Eukaryota</taxon>
        <taxon>Viridiplantae</taxon>
        <taxon>Streptophyta</taxon>
        <taxon>Embryophyta</taxon>
        <taxon>Tracheophyta</taxon>
        <taxon>Spermatophyta</taxon>
        <taxon>Magnoliopsida</taxon>
        <taxon>Liliopsida</taxon>
        <taxon>Asparagales</taxon>
        <taxon>Orchidaceae</taxon>
        <taxon>Orchidoideae</taxon>
        <taxon>Orchideae</taxon>
        <taxon>Orchidinae</taxon>
        <taxon>Platanthera</taxon>
    </lineage>
</organism>
<dbReference type="PANTHER" id="PTHR34686:SF5">
    <property type="entry name" value="OS05G0451300 PROTEIN"/>
    <property type="match status" value="1"/>
</dbReference>
<sequence>MVRPDRSDAHLPSEEEARRVEEARDYFGGTAPKRHTKPSRSDYSTFYSDDLPPSDCDSIPELDKLRYLEANQEKLVCEASDLKEEYVETEYYTDLSYVDMQHHTNSSSLGGVAVRSGGLPFALYW</sequence>
<accession>A0ABR2MSM0</accession>
<evidence type="ECO:0000313" key="3">
    <source>
        <dbReference type="Proteomes" id="UP001412067"/>
    </source>
</evidence>
<protein>
    <submittedName>
        <fullName evidence="2">Uncharacterized protein</fullName>
    </submittedName>
</protein>
<gene>
    <name evidence="2" type="ORF">KSP40_PGU001529</name>
</gene>
<dbReference type="PANTHER" id="PTHR34686">
    <property type="entry name" value="MATERNAL EFFECT EMBRYO ARREST PROTEIN"/>
    <property type="match status" value="1"/>
</dbReference>
<reference evidence="2 3" key="1">
    <citation type="journal article" date="2022" name="Nat. Plants">
        <title>Genomes of leafy and leafless Platanthera orchids illuminate the evolution of mycoheterotrophy.</title>
        <authorList>
            <person name="Li M.H."/>
            <person name="Liu K.W."/>
            <person name="Li Z."/>
            <person name="Lu H.C."/>
            <person name="Ye Q.L."/>
            <person name="Zhang D."/>
            <person name="Wang J.Y."/>
            <person name="Li Y.F."/>
            <person name="Zhong Z.M."/>
            <person name="Liu X."/>
            <person name="Yu X."/>
            <person name="Liu D.K."/>
            <person name="Tu X.D."/>
            <person name="Liu B."/>
            <person name="Hao Y."/>
            <person name="Liao X.Y."/>
            <person name="Jiang Y.T."/>
            <person name="Sun W.H."/>
            <person name="Chen J."/>
            <person name="Chen Y.Q."/>
            <person name="Ai Y."/>
            <person name="Zhai J.W."/>
            <person name="Wu S.S."/>
            <person name="Zhou Z."/>
            <person name="Hsiao Y.Y."/>
            <person name="Wu W.L."/>
            <person name="Chen Y.Y."/>
            <person name="Lin Y.F."/>
            <person name="Hsu J.L."/>
            <person name="Li C.Y."/>
            <person name="Wang Z.W."/>
            <person name="Zhao X."/>
            <person name="Zhong W.Y."/>
            <person name="Ma X.K."/>
            <person name="Ma L."/>
            <person name="Huang J."/>
            <person name="Chen G.Z."/>
            <person name="Huang M.Z."/>
            <person name="Huang L."/>
            <person name="Peng D.H."/>
            <person name="Luo Y.B."/>
            <person name="Zou S.Q."/>
            <person name="Chen S.P."/>
            <person name="Lan S."/>
            <person name="Tsai W.C."/>
            <person name="Van de Peer Y."/>
            <person name="Liu Z.J."/>
        </authorList>
    </citation>
    <scope>NUCLEOTIDE SEQUENCE [LARGE SCALE GENOMIC DNA]</scope>
    <source>
        <strain evidence="2">Lor288</strain>
    </source>
</reference>
<keyword evidence="3" id="KW-1185">Reference proteome</keyword>
<feature type="region of interest" description="Disordered" evidence="1">
    <location>
        <begin position="1"/>
        <end position="46"/>
    </location>
</feature>
<dbReference type="EMBL" id="JBBWWR010000005">
    <property type="protein sequence ID" value="KAK8966485.1"/>
    <property type="molecule type" value="Genomic_DNA"/>
</dbReference>
<dbReference type="Proteomes" id="UP001412067">
    <property type="component" value="Unassembled WGS sequence"/>
</dbReference>
<evidence type="ECO:0000313" key="2">
    <source>
        <dbReference type="EMBL" id="KAK8966485.1"/>
    </source>
</evidence>